<dbReference type="EMBL" id="JACHDS010000001">
    <property type="protein sequence ID" value="MBB6172144.1"/>
    <property type="molecule type" value="Genomic_DNA"/>
</dbReference>
<keyword evidence="3" id="KW-0269">Exonuclease</keyword>
<name>A0A7X0D6I3_9ACTN</name>
<evidence type="ECO:0000313" key="3">
    <source>
        <dbReference type="EMBL" id="MBB6172144.1"/>
    </source>
</evidence>
<proteinExistence type="predicted"/>
<evidence type="ECO:0000313" key="4">
    <source>
        <dbReference type="Proteomes" id="UP000546642"/>
    </source>
</evidence>
<keyword evidence="3" id="KW-0540">Nuclease</keyword>
<feature type="chain" id="PRO_5038799136" evidence="1">
    <location>
        <begin position="31"/>
        <end position="293"/>
    </location>
</feature>
<feature type="domain" description="Endonuclease/exonuclease/phosphatase" evidence="2">
    <location>
        <begin position="56"/>
        <end position="285"/>
    </location>
</feature>
<evidence type="ECO:0000259" key="2">
    <source>
        <dbReference type="Pfam" id="PF03372"/>
    </source>
</evidence>
<keyword evidence="3" id="KW-0378">Hydrolase</keyword>
<comment type="caution">
    <text evidence="3">The sequence shown here is derived from an EMBL/GenBank/DDBJ whole genome shotgun (WGS) entry which is preliminary data.</text>
</comment>
<feature type="signal peptide" evidence="1">
    <location>
        <begin position="1"/>
        <end position="30"/>
    </location>
</feature>
<gene>
    <name evidence="3" type="ORF">HNR23_002204</name>
</gene>
<dbReference type="PRINTS" id="PR01388">
    <property type="entry name" value="CDTOXINB"/>
</dbReference>
<dbReference type="GO" id="GO:0004519">
    <property type="term" value="F:endonuclease activity"/>
    <property type="evidence" value="ECO:0007669"/>
    <property type="project" value="UniProtKB-KW"/>
</dbReference>
<organism evidence="3 4">
    <name type="scientific">Nocardiopsis mwathae</name>
    <dbReference type="NCBI Taxonomy" id="1472723"/>
    <lineage>
        <taxon>Bacteria</taxon>
        <taxon>Bacillati</taxon>
        <taxon>Actinomycetota</taxon>
        <taxon>Actinomycetes</taxon>
        <taxon>Streptosporangiales</taxon>
        <taxon>Nocardiopsidaceae</taxon>
        <taxon>Nocardiopsis</taxon>
    </lineage>
</organism>
<dbReference type="Pfam" id="PF03372">
    <property type="entry name" value="Exo_endo_phos"/>
    <property type="match status" value="1"/>
</dbReference>
<protein>
    <submittedName>
        <fullName evidence="3">Endonuclease/exonuclease/phosphatase family metal-dependent hydrolase</fullName>
    </submittedName>
</protein>
<dbReference type="Proteomes" id="UP000546642">
    <property type="component" value="Unassembled WGS sequence"/>
</dbReference>
<dbReference type="Gene3D" id="3.60.10.10">
    <property type="entry name" value="Endonuclease/exonuclease/phosphatase"/>
    <property type="match status" value="1"/>
</dbReference>
<dbReference type="GO" id="GO:0004527">
    <property type="term" value="F:exonuclease activity"/>
    <property type="evidence" value="ECO:0007669"/>
    <property type="project" value="UniProtKB-KW"/>
</dbReference>
<reference evidence="3 4" key="1">
    <citation type="submission" date="2020-08" db="EMBL/GenBank/DDBJ databases">
        <title>Sequencing the genomes of 1000 actinobacteria strains.</title>
        <authorList>
            <person name="Klenk H.-P."/>
        </authorList>
    </citation>
    <scope>NUCLEOTIDE SEQUENCE [LARGE SCALE GENOMIC DNA]</scope>
    <source>
        <strain evidence="3 4">DSM 46659</strain>
    </source>
</reference>
<dbReference type="InterPro" id="IPR036691">
    <property type="entry name" value="Endo/exonu/phosph_ase_sf"/>
</dbReference>
<dbReference type="InterPro" id="IPR003539">
    <property type="entry name" value="CD_toxinB"/>
</dbReference>
<keyword evidence="3" id="KW-0255">Endonuclease</keyword>
<dbReference type="InterPro" id="IPR005135">
    <property type="entry name" value="Endo/exonuclease/phosphatase"/>
</dbReference>
<accession>A0A7X0D6I3</accession>
<dbReference type="SUPFAM" id="SSF56219">
    <property type="entry name" value="DNase I-like"/>
    <property type="match status" value="1"/>
</dbReference>
<sequence length="293" mass="31792">MADMMRSPGKPRRGLWIATLAILTATLAIATSQPSSASTAAPIVEHANQQTFSATTWNMQGSSDPSGTKWQSVSTLARSVDIVALQEAGTRPATAEFVRDHPIQDQVGQDWTVNEYQWNLGTATRPQYYRLYWLNVGRLRVNLALVVAPELPVVQVRVVHPLTGAGERPALGVEIGRGPAGDANNMTFYTFHAVSNGGYNAESMIMQVECNTTTRWAVLGDFNRNPDSTTPSGQPWLRPGTGVVCPPNSNTHPATNPRNRLDFMVRNATAPQLTGNVQDPRASDHLAVTYSGI</sequence>
<evidence type="ECO:0000256" key="1">
    <source>
        <dbReference type="SAM" id="SignalP"/>
    </source>
</evidence>
<keyword evidence="1" id="KW-0732">Signal</keyword>
<keyword evidence="4" id="KW-1185">Reference proteome</keyword>
<dbReference type="AlphaFoldDB" id="A0A7X0D6I3"/>